<comment type="similarity">
    <text evidence="1">Belongs to the GeBP family.</text>
</comment>
<comment type="caution">
    <text evidence="4">The sequence shown here is derived from an EMBL/GenBank/DDBJ whole genome shotgun (WGS) entry which is preliminary data.</text>
</comment>
<reference evidence="4" key="1">
    <citation type="submission" date="2020-01" db="EMBL/GenBank/DDBJ databases">
        <authorList>
            <person name="Mishra B."/>
        </authorList>
    </citation>
    <scope>NUCLEOTIDE SEQUENCE [LARGE SCALE GENOMIC DNA]</scope>
</reference>
<feature type="domain" description="Glabrous enhancer-binding protein-like DBD" evidence="3">
    <location>
        <begin position="39"/>
        <end position="131"/>
    </location>
</feature>
<dbReference type="PANTHER" id="PTHR31662">
    <property type="entry name" value="BNAANNG10740D PROTEIN-RELATED"/>
    <property type="match status" value="1"/>
</dbReference>
<dbReference type="EMBL" id="CACVBM020000732">
    <property type="protein sequence ID" value="CAA7022771.1"/>
    <property type="molecule type" value="Genomic_DNA"/>
</dbReference>
<dbReference type="GO" id="GO:0005634">
    <property type="term" value="C:nucleus"/>
    <property type="evidence" value="ECO:0007669"/>
    <property type="project" value="TreeGrafter"/>
</dbReference>
<proteinExistence type="inferred from homology"/>
<dbReference type="GO" id="GO:0006355">
    <property type="term" value="P:regulation of DNA-templated transcription"/>
    <property type="evidence" value="ECO:0007669"/>
    <property type="project" value="InterPro"/>
</dbReference>
<dbReference type="OrthoDB" id="1838581at2759"/>
<protein>
    <recommendedName>
        <fullName evidence="3">Glabrous enhancer-binding protein-like DBD domain-containing protein</fullName>
    </recommendedName>
</protein>
<accession>A0A6D2I2Y1</accession>
<dbReference type="Pfam" id="PF04504">
    <property type="entry name" value="GeBP-like_DBD"/>
    <property type="match status" value="1"/>
</dbReference>
<gene>
    <name evidence="4" type="ORF">MERR_LOCUS10006</name>
</gene>
<sequence length="162" mass="18964">MSDSDRHVNNLKRDVSTDVKSSSEEKSGGGEETKRITMKHVWSDEDEIALLQGLMDYETVNKEVYFADPDALLHMVKRTLSFDVTKCEFFGKLLKLRRTYHPKGRRMVTEEPTFAGPHDRKCYDMANTLWGPKRLHNELDIAHFARRRRQEIQESQESRGMF</sequence>
<evidence type="ECO:0000313" key="5">
    <source>
        <dbReference type="Proteomes" id="UP000467841"/>
    </source>
</evidence>
<name>A0A6D2I2Y1_9BRAS</name>
<dbReference type="InterPro" id="IPR053932">
    <property type="entry name" value="GeBP-like_DBD"/>
</dbReference>
<evidence type="ECO:0000313" key="4">
    <source>
        <dbReference type="EMBL" id="CAA7022771.1"/>
    </source>
</evidence>
<organism evidence="4 5">
    <name type="scientific">Microthlaspi erraticum</name>
    <dbReference type="NCBI Taxonomy" id="1685480"/>
    <lineage>
        <taxon>Eukaryota</taxon>
        <taxon>Viridiplantae</taxon>
        <taxon>Streptophyta</taxon>
        <taxon>Embryophyta</taxon>
        <taxon>Tracheophyta</taxon>
        <taxon>Spermatophyta</taxon>
        <taxon>Magnoliopsida</taxon>
        <taxon>eudicotyledons</taxon>
        <taxon>Gunneridae</taxon>
        <taxon>Pentapetalae</taxon>
        <taxon>rosids</taxon>
        <taxon>malvids</taxon>
        <taxon>Brassicales</taxon>
        <taxon>Brassicaceae</taxon>
        <taxon>Coluteocarpeae</taxon>
        <taxon>Microthlaspi</taxon>
    </lineage>
</organism>
<dbReference type="Proteomes" id="UP000467841">
    <property type="component" value="Unassembled WGS sequence"/>
</dbReference>
<evidence type="ECO:0000256" key="2">
    <source>
        <dbReference type="SAM" id="MobiDB-lite"/>
    </source>
</evidence>
<dbReference type="PANTHER" id="PTHR31662:SF33">
    <property type="entry name" value="DNA-BINDING STOREKEEPER PROTEIN TRANSCRIPTIONAL REGULATOR-LIKE PROTEIN"/>
    <property type="match status" value="1"/>
</dbReference>
<dbReference type="AlphaFoldDB" id="A0A6D2I2Y1"/>
<dbReference type="InterPro" id="IPR007592">
    <property type="entry name" value="GEBP"/>
</dbReference>
<evidence type="ECO:0000259" key="3">
    <source>
        <dbReference type="Pfam" id="PF04504"/>
    </source>
</evidence>
<evidence type="ECO:0000256" key="1">
    <source>
        <dbReference type="ARBA" id="ARBA00010820"/>
    </source>
</evidence>
<keyword evidence="5" id="KW-1185">Reference proteome</keyword>
<feature type="region of interest" description="Disordered" evidence="2">
    <location>
        <begin position="1"/>
        <end position="35"/>
    </location>
</feature>